<dbReference type="EMBL" id="FNHP01000001">
    <property type="protein sequence ID" value="SDL90205.1"/>
    <property type="molecule type" value="Genomic_DNA"/>
</dbReference>
<evidence type="ECO:0000256" key="3">
    <source>
        <dbReference type="ARBA" id="ARBA00022553"/>
    </source>
</evidence>
<accession>A0A1G9NW50</accession>
<evidence type="ECO:0000256" key="12">
    <source>
        <dbReference type="ARBA" id="ARBA00039567"/>
    </source>
</evidence>
<evidence type="ECO:0000256" key="11">
    <source>
        <dbReference type="ARBA" id="ARBA00037696"/>
    </source>
</evidence>
<dbReference type="InterPro" id="IPR000014">
    <property type="entry name" value="PAS"/>
</dbReference>
<dbReference type="Pfam" id="PF02518">
    <property type="entry name" value="HATPase_c"/>
    <property type="match status" value="1"/>
</dbReference>
<name>A0A1G9NW50_9BURK</name>
<dbReference type="PANTHER" id="PTHR43065">
    <property type="entry name" value="SENSOR HISTIDINE KINASE"/>
    <property type="match status" value="1"/>
</dbReference>
<evidence type="ECO:0000256" key="8">
    <source>
        <dbReference type="ARBA" id="ARBA00022840"/>
    </source>
</evidence>
<evidence type="ECO:0000259" key="15">
    <source>
        <dbReference type="PROSITE" id="PS50109"/>
    </source>
</evidence>
<dbReference type="Proteomes" id="UP000198552">
    <property type="component" value="Unassembled WGS sequence"/>
</dbReference>
<dbReference type="InterPro" id="IPR003661">
    <property type="entry name" value="HisK_dim/P_dom"/>
</dbReference>
<dbReference type="STRING" id="1527607.SAMN05428957_10110"/>
<dbReference type="InterPro" id="IPR035965">
    <property type="entry name" value="PAS-like_dom_sf"/>
</dbReference>
<evidence type="ECO:0000256" key="1">
    <source>
        <dbReference type="ARBA" id="ARBA00000085"/>
    </source>
</evidence>
<evidence type="ECO:0000313" key="18">
    <source>
        <dbReference type="Proteomes" id="UP000198552"/>
    </source>
</evidence>
<protein>
    <recommendedName>
        <fullName evidence="12">Sensory histidine kinase/phosphatase NtrB</fullName>
        <ecNumber evidence="2">2.7.13.3</ecNumber>
    </recommendedName>
    <alternativeName>
        <fullName evidence="13">Nitrogen regulation protein NR(II)</fullName>
    </alternativeName>
    <alternativeName>
        <fullName evidence="14">Nitrogen regulator II</fullName>
    </alternativeName>
</protein>
<dbReference type="CDD" id="cd00130">
    <property type="entry name" value="PAS"/>
    <property type="match status" value="1"/>
</dbReference>
<dbReference type="NCBIfam" id="NF008293">
    <property type="entry name" value="PRK11073.1"/>
    <property type="match status" value="1"/>
</dbReference>
<dbReference type="SUPFAM" id="SSF55785">
    <property type="entry name" value="PYP-like sensor domain (PAS domain)"/>
    <property type="match status" value="1"/>
</dbReference>
<dbReference type="InterPro" id="IPR013767">
    <property type="entry name" value="PAS_fold"/>
</dbReference>
<evidence type="ECO:0000256" key="7">
    <source>
        <dbReference type="ARBA" id="ARBA00022801"/>
    </source>
</evidence>
<dbReference type="GO" id="GO:0016787">
    <property type="term" value="F:hydrolase activity"/>
    <property type="evidence" value="ECO:0007669"/>
    <property type="project" value="UniProtKB-KW"/>
</dbReference>
<dbReference type="Gene3D" id="3.30.450.20">
    <property type="entry name" value="PAS domain"/>
    <property type="match status" value="1"/>
</dbReference>
<keyword evidence="9" id="KW-0902">Two-component regulatory system</keyword>
<keyword evidence="18" id="KW-1185">Reference proteome</keyword>
<feature type="domain" description="Histidine kinase" evidence="15">
    <location>
        <begin position="140"/>
        <end position="357"/>
    </location>
</feature>
<dbReference type="OrthoDB" id="9789238at2"/>
<organism evidence="17 18">
    <name type="scientific">Oryzisolibacter propanilivorax</name>
    <dbReference type="NCBI Taxonomy" id="1527607"/>
    <lineage>
        <taxon>Bacteria</taxon>
        <taxon>Pseudomonadati</taxon>
        <taxon>Pseudomonadota</taxon>
        <taxon>Betaproteobacteria</taxon>
        <taxon>Burkholderiales</taxon>
        <taxon>Comamonadaceae</taxon>
        <taxon>Oryzisolibacter</taxon>
    </lineage>
</organism>
<keyword evidence="3" id="KW-0597">Phosphoprotein</keyword>
<dbReference type="RefSeq" id="WP_091565124.1">
    <property type="nucleotide sequence ID" value="NZ_FNHP01000001.1"/>
</dbReference>
<evidence type="ECO:0000256" key="2">
    <source>
        <dbReference type="ARBA" id="ARBA00012438"/>
    </source>
</evidence>
<proteinExistence type="predicted"/>
<dbReference type="InterPro" id="IPR036097">
    <property type="entry name" value="HisK_dim/P_sf"/>
</dbReference>
<evidence type="ECO:0000256" key="14">
    <source>
        <dbReference type="ARBA" id="ARBA00043094"/>
    </source>
</evidence>
<dbReference type="PROSITE" id="PS50109">
    <property type="entry name" value="HIS_KIN"/>
    <property type="match status" value="1"/>
</dbReference>
<evidence type="ECO:0000256" key="6">
    <source>
        <dbReference type="ARBA" id="ARBA00022777"/>
    </source>
</evidence>
<dbReference type="AlphaFoldDB" id="A0A1G9NW50"/>
<comment type="catalytic activity">
    <reaction evidence="1">
        <text>ATP + protein L-histidine = ADP + protein N-phospho-L-histidine.</text>
        <dbReference type="EC" id="2.7.13.3"/>
    </reaction>
</comment>
<dbReference type="GO" id="GO:0006355">
    <property type="term" value="P:regulation of DNA-templated transcription"/>
    <property type="evidence" value="ECO:0007669"/>
    <property type="project" value="InterPro"/>
</dbReference>
<dbReference type="Gene3D" id="3.30.565.10">
    <property type="entry name" value="Histidine kinase-like ATPase, C-terminal domain"/>
    <property type="match status" value="1"/>
</dbReference>
<gene>
    <name evidence="17" type="ORF">SAMN05428957_10110</name>
</gene>
<evidence type="ECO:0000256" key="4">
    <source>
        <dbReference type="ARBA" id="ARBA00022679"/>
    </source>
</evidence>
<dbReference type="Pfam" id="PF00512">
    <property type="entry name" value="HisKA"/>
    <property type="match status" value="1"/>
</dbReference>
<evidence type="ECO:0000256" key="10">
    <source>
        <dbReference type="ARBA" id="ARBA00023231"/>
    </source>
</evidence>
<keyword evidence="8" id="KW-0067">ATP-binding</keyword>
<dbReference type="GO" id="GO:0000155">
    <property type="term" value="F:phosphorelay sensor kinase activity"/>
    <property type="evidence" value="ECO:0007669"/>
    <property type="project" value="InterPro"/>
</dbReference>
<dbReference type="InterPro" id="IPR005467">
    <property type="entry name" value="His_kinase_dom"/>
</dbReference>
<dbReference type="PRINTS" id="PR00344">
    <property type="entry name" value="BCTRLSENSOR"/>
</dbReference>
<dbReference type="SUPFAM" id="SSF55874">
    <property type="entry name" value="ATPase domain of HSP90 chaperone/DNA topoisomerase II/histidine kinase"/>
    <property type="match status" value="1"/>
</dbReference>
<keyword evidence="4" id="KW-0808">Transferase</keyword>
<keyword evidence="5" id="KW-0547">Nucleotide-binding</keyword>
<sequence length="357" mass="38782">MIPVDPVSPDWQALDWIGTPVAVLDRQGAVLFANCALENLLGLSRRMLAGMPLARLLADAGPLARALADVGTLDDAEVRFSAQLIGAHQAPVEVQACLRAAGPVRPTLVLELALPGAHMRQEREERLREQGEAYRELVRNLAHEIRNPLGGIRGAAQLLQLELPGPELADYTWLIIAEADRLRALLDRLLEPHRAGGQPGQVNIHEICEHVRTLVQAEHPQGLALRRDYDASIPELHGDRAALVQALLNMLRNACQALAERIAAGDAEIVLRTRVAHQVVLGHRQHRLALVLDVIDNGPGVPETLRERIFLPLVTGRADGTGLGLTLAQAIAQRHGGLVECDSRPGHTRFSLVLPLA</sequence>
<dbReference type="SMART" id="SM00387">
    <property type="entry name" value="HATPase_c"/>
    <property type="match status" value="1"/>
</dbReference>
<dbReference type="InterPro" id="IPR036890">
    <property type="entry name" value="HATPase_C_sf"/>
</dbReference>
<dbReference type="CDD" id="cd00082">
    <property type="entry name" value="HisKA"/>
    <property type="match status" value="1"/>
</dbReference>
<evidence type="ECO:0000313" key="17">
    <source>
        <dbReference type="EMBL" id="SDL90205.1"/>
    </source>
</evidence>
<reference evidence="18" key="1">
    <citation type="submission" date="2016-10" db="EMBL/GenBank/DDBJ databases">
        <authorList>
            <person name="Varghese N."/>
            <person name="Submissions S."/>
        </authorList>
    </citation>
    <scope>NUCLEOTIDE SEQUENCE [LARGE SCALE GENOMIC DNA]</scope>
    <source>
        <strain evidence="18">EPL6</strain>
    </source>
</reference>
<dbReference type="SMART" id="SM00388">
    <property type="entry name" value="HisKA"/>
    <property type="match status" value="1"/>
</dbReference>
<dbReference type="PANTHER" id="PTHR43065:SF16">
    <property type="entry name" value="SENSORY HISTIDINE KINASE_PHOSPHATASE NTRB"/>
    <property type="match status" value="1"/>
</dbReference>
<feature type="domain" description="PAS" evidence="16">
    <location>
        <begin position="12"/>
        <end position="50"/>
    </location>
</feature>
<dbReference type="SUPFAM" id="SSF47384">
    <property type="entry name" value="Homodimeric domain of signal transducing histidine kinase"/>
    <property type="match status" value="1"/>
</dbReference>
<keyword evidence="10" id="KW-0535">Nitrogen fixation</keyword>
<dbReference type="InterPro" id="IPR003594">
    <property type="entry name" value="HATPase_dom"/>
</dbReference>
<dbReference type="Pfam" id="PF00989">
    <property type="entry name" value="PAS"/>
    <property type="match status" value="1"/>
</dbReference>
<evidence type="ECO:0000256" key="5">
    <source>
        <dbReference type="ARBA" id="ARBA00022741"/>
    </source>
</evidence>
<dbReference type="GO" id="GO:0005524">
    <property type="term" value="F:ATP binding"/>
    <property type="evidence" value="ECO:0007669"/>
    <property type="project" value="UniProtKB-KW"/>
</dbReference>
<dbReference type="Gene3D" id="1.10.287.130">
    <property type="match status" value="1"/>
</dbReference>
<dbReference type="InterPro" id="IPR004358">
    <property type="entry name" value="Sig_transdc_His_kin-like_C"/>
</dbReference>
<evidence type="ECO:0000256" key="9">
    <source>
        <dbReference type="ARBA" id="ARBA00023012"/>
    </source>
</evidence>
<keyword evidence="6 17" id="KW-0418">Kinase</keyword>
<dbReference type="EC" id="2.7.13.3" evidence="2"/>
<dbReference type="PROSITE" id="PS50112">
    <property type="entry name" value="PAS"/>
    <property type="match status" value="1"/>
</dbReference>
<comment type="function">
    <text evidence="11">Member of the two-component regulatory system NtrB/NtrC, which controls expression of the nitrogen-regulated (ntr) genes in response to nitrogen limitation. Under conditions of nitrogen limitation, NtrB autophosphorylates and transfers the phosphoryl group to NtrC. In the presence of nitrogen, acts as a phosphatase that dephosphorylates and inactivates NtrC.</text>
</comment>
<evidence type="ECO:0000256" key="13">
    <source>
        <dbReference type="ARBA" id="ARBA00042313"/>
    </source>
</evidence>
<keyword evidence="7" id="KW-0378">Hydrolase</keyword>
<evidence type="ECO:0000259" key="16">
    <source>
        <dbReference type="PROSITE" id="PS50112"/>
    </source>
</evidence>